<dbReference type="GO" id="GO:0032259">
    <property type="term" value="P:methylation"/>
    <property type="evidence" value="ECO:0007669"/>
    <property type="project" value="UniProtKB-KW"/>
</dbReference>
<dbReference type="Gene3D" id="3.40.50.150">
    <property type="entry name" value="Vaccinia Virus protein VP39"/>
    <property type="match status" value="1"/>
</dbReference>
<dbReference type="InterPro" id="IPR029063">
    <property type="entry name" value="SAM-dependent_MTases_sf"/>
</dbReference>
<dbReference type="Proteomes" id="UP001595886">
    <property type="component" value="Unassembled WGS sequence"/>
</dbReference>
<dbReference type="EC" id="2.1.1.-" evidence="2"/>
<keyword evidence="3" id="KW-1185">Reference proteome</keyword>
<name>A0ABV9QY52_9GAMM</name>
<feature type="compositionally biased region" description="Low complexity" evidence="1">
    <location>
        <begin position="22"/>
        <end position="40"/>
    </location>
</feature>
<accession>A0ABV9QY52</accession>
<dbReference type="Pfam" id="PF13578">
    <property type="entry name" value="Methyltransf_24"/>
    <property type="match status" value="1"/>
</dbReference>
<protein>
    <submittedName>
        <fullName evidence="2">Class I SAM-dependent methyltransferase</fullName>
        <ecNumber evidence="2">2.1.1.-</ecNumber>
    </submittedName>
</protein>
<organism evidence="2 3">
    <name type="scientific">Dokdonella ginsengisoli</name>
    <dbReference type="NCBI Taxonomy" id="363846"/>
    <lineage>
        <taxon>Bacteria</taxon>
        <taxon>Pseudomonadati</taxon>
        <taxon>Pseudomonadota</taxon>
        <taxon>Gammaproteobacteria</taxon>
        <taxon>Lysobacterales</taxon>
        <taxon>Rhodanobacteraceae</taxon>
        <taxon>Dokdonella</taxon>
    </lineage>
</organism>
<keyword evidence="2" id="KW-0489">Methyltransferase</keyword>
<reference evidence="3" key="1">
    <citation type="journal article" date="2019" name="Int. J. Syst. Evol. Microbiol.">
        <title>The Global Catalogue of Microorganisms (GCM) 10K type strain sequencing project: providing services to taxonomists for standard genome sequencing and annotation.</title>
        <authorList>
            <consortium name="The Broad Institute Genomics Platform"/>
            <consortium name="The Broad Institute Genome Sequencing Center for Infectious Disease"/>
            <person name="Wu L."/>
            <person name="Ma J."/>
        </authorList>
    </citation>
    <scope>NUCLEOTIDE SEQUENCE [LARGE SCALE GENOMIC DNA]</scope>
    <source>
        <strain evidence="3">CCUG 30340</strain>
    </source>
</reference>
<dbReference type="SUPFAM" id="SSF53335">
    <property type="entry name" value="S-adenosyl-L-methionine-dependent methyltransferases"/>
    <property type="match status" value="1"/>
</dbReference>
<evidence type="ECO:0000256" key="1">
    <source>
        <dbReference type="SAM" id="MobiDB-lite"/>
    </source>
</evidence>
<gene>
    <name evidence="2" type="ORF">ACFO6Q_16800</name>
</gene>
<proteinExistence type="predicted"/>
<keyword evidence="2" id="KW-0808">Transferase</keyword>
<comment type="caution">
    <text evidence="2">The sequence shown here is derived from an EMBL/GenBank/DDBJ whole genome shotgun (WGS) entry which is preliminary data.</text>
</comment>
<dbReference type="EMBL" id="JBHSHD010000013">
    <property type="protein sequence ID" value="MFC4821985.1"/>
    <property type="molecule type" value="Genomic_DNA"/>
</dbReference>
<dbReference type="GO" id="GO:0008168">
    <property type="term" value="F:methyltransferase activity"/>
    <property type="evidence" value="ECO:0007669"/>
    <property type="project" value="UniProtKB-KW"/>
</dbReference>
<sequence length="331" mass="37086">MTLRGRLRNLLAGAGPALPAVEPVANEAPSSVPGEPEPAAAEPPLPSTTTTSHPNGHFYSPVVDTAELAGLEHRLWPRSPQVAGIDFNDASHAQILRCAFPRFMPGYDYPEVLEESSQLTGFFTRNSQFSWLDARAYFVLLRHWRPRRVVEIGSGFSTLLAADVNRRFLDERLDLTCIEPYPREFLLAGVPGVSRLLQAKVQDVDLAEFDRLESGDVLFVDSSHVAKTGSDVNFIYFEILPRLADGVHVHIHDIHLPHEYPRDWVIAENRSWNEQYLVRALLMDSRRYAVEFGCNYAFHRFPDLVREALGGRGFGGGSLWIRVQQDRAGAA</sequence>
<evidence type="ECO:0000313" key="3">
    <source>
        <dbReference type="Proteomes" id="UP001595886"/>
    </source>
</evidence>
<evidence type="ECO:0000313" key="2">
    <source>
        <dbReference type="EMBL" id="MFC4821985.1"/>
    </source>
</evidence>
<feature type="region of interest" description="Disordered" evidence="1">
    <location>
        <begin position="22"/>
        <end position="58"/>
    </location>
</feature>
<dbReference type="RefSeq" id="WP_380022268.1">
    <property type="nucleotide sequence ID" value="NZ_JBHSHD010000013.1"/>
</dbReference>